<comment type="similarity">
    <text evidence="1">Belongs to the class-IV pyridoxal-phosphate-dependent aminotransferase family.</text>
</comment>
<dbReference type="GO" id="GO:0008696">
    <property type="term" value="F:4-amino-4-deoxychorismate lyase activity"/>
    <property type="evidence" value="ECO:0007669"/>
    <property type="project" value="UniProtKB-EC"/>
</dbReference>
<dbReference type="EC" id="4.1.3.38" evidence="2"/>
<keyword evidence="2" id="KW-0456">Lyase</keyword>
<proteinExistence type="inferred from homology"/>
<dbReference type="Gene3D" id="3.20.10.10">
    <property type="entry name" value="D-amino Acid Aminotransferase, subunit A, domain 2"/>
    <property type="match status" value="1"/>
</dbReference>
<evidence type="ECO:0000313" key="3">
    <source>
        <dbReference type="Proteomes" id="UP000602395"/>
    </source>
</evidence>
<dbReference type="EMBL" id="JACWMS010000002">
    <property type="protein sequence ID" value="MBD1319412.1"/>
    <property type="molecule type" value="Genomic_DNA"/>
</dbReference>
<dbReference type="RefSeq" id="WP_190266372.1">
    <property type="nucleotide sequence ID" value="NZ_BAABAD010000005.1"/>
</dbReference>
<dbReference type="Pfam" id="PF01063">
    <property type="entry name" value="Aminotran_4"/>
    <property type="match status" value="1"/>
</dbReference>
<dbReference type="NCBIfam" id="NF005886">
    <property type="entry name" value="PRK07849.1-1"/>
    <property type="match status" value="1"/>
</dbReference>
<keyword evidence="3" id="KW-1185">Reference proteome</keyword>
<evidence type="ECO:0000256" key="1">
    <source>
        <dbReference type="ARBA" id="ARBA00009320"/>
    </source>
</evidence>
<dbReference type="InterPro" id="IPR043132">
    <property type="entry name" value="BCAT-like_C"/>
</dbReference>
<protein>
    <submittedName>
        <fullName evidence="2">Aminodeoxychorismate lyase</fullName>
        <ecNumber evidence="2">4.1.3.38</ecNumber>
    </submittedName>
</protein>
<dbReference type="SUPFAM" id="SSF56752">
    <property type="entry name" value="D-aminoacid aminotransferase-like PLP-dependent enzymes"/>
    <property type="match status" value="1"/>
</dbReference>
<dbReference type="InterPro" id="IPR050571">
    <property type="entry name" value="Class-IV_PLP-Dep_Aminotrnsfr"/>
</dbReference>
<sequence length="288" mass="31045">MAQQILVTLDGTVHDPDVPFLHADDLAAVRGDGAFETLLIRSGRTRRVGAHLDRLGRSAAMMDLPEPDRDAWQSAIEVAEKEWSVAGGDGEAWLRLIYSRGRESAPDAGPTAYLVVGAVAERVRHARSEGLSVVTLDRGYSTDLAETAPWQLLGAKSLSYATNMAALRHAEQQGFDDVIYLSSEGAVLEGPRSTVVTVTGKTLATPPPETGILPGTTQRAVFDIAEQEGWTTATQTLRRADLIGADSVWLISSVTLAARVRSLNRYVMPTSTTDDEFADLVDRAICVD</sequence>
<dbReference type="PANTHER" id="PTHR42743">
    <property type="entry name" value="AMINO-ACID AMINOTRANSFERASE"/>
    <property type="match status" value="1"/>
</dbReference>
<dbReference type="NCBIfam" id="NF005887">
    <property type="entry name" value="PRK07849.1-2"/>
    <property type="match status" value="1"/>
</dbReference>
<accession>A0ABR7WC56</accession>
<gene>
    <name evidence="2" type="ORF">IDF66_07425</name>
</gene>
<reference evidence="2 3" key="1">
    <citation type="submission" date="2020-09" db="EMBL/GenBank/DDBJ databases">
        <title>Novel species in genus Gordonia.</title>
        <authorList>
            <person name="Zhang G."/>
        </authorList>
    </citation>
    <scope>NUCLEOTIDE SEQUENCE [LARGE SCALE GENOMIC DNA]</scope>
    <source>
        <strain evidence="2 3">ON-33</strain>
    </source>
</reference>
<dbReference type="PANTHER" id="PTHR42743:SF11">
    <property type="entry name" value="AMINODEOXYCHORISMATE LYASE"/>
    <property type="match status" value="1"/>
</dbReference>
<dbReference type="Gene3D" id="3.30.470.10">
    <property type="match status" value="1"/>
</dbReference>
<dbReference type="InterPro" id="IPR043131">
    <property type="entry name" value="BCAT-like_N"/>
</dbReference>
<comment type="caution">
    <text evidence="2">The sequence shown here is derived from an EMBL/GenBank/DDBJ whole genome shotgun (WGS) entry which is preliminary data.</text>
</comment>
<organism evidence="2 3">
    <name type="scientific">Gordonia hankookensis</name>
    <dbReference type="NCBI Taxonomy" id="589403"/>
    <lineage>
        <taxon>Bacteria</taxon>
        <taxon>Bacillati</taxon>
        <taxon>Actinomycetota</taxon>
        <taxon>Actinomycetes</taxon>
        <taxon>Mycobacteriales</taxon>
        <taxon>Gordoniaceae</taxon>
        <taxon>Gordonia</taxon>
    </lineage>
</organism>
<name>A0ABR7WC56_9ACTN</name>
<dbReference type="InterPro" id="IPR036038">
    <property type="entry name" value="Aminotransferase-like"/>
</dbReference>
<dbReference type="Proteomes" id="UP000602395">
    <property type="component" value="Unassembled WGS sequence"/>
</dbReference>
<dbReference type="InterPro" id="IPR001544">
    <property type="entry name" value="Aminotrans_IV"/>
</dbReference>
<evidence type="ECO:0000313" key="2">
    <source>
        <dbReference type="EMBL" id="MBD1319412.1"/>
    </source>
</evidence>